<sequence length="1260" mass="142435">MSIPITSTSAYTYQYEAGVWFFLLHAEEPALALVNEPRGGEDAEATFPAKSWKVEIQSKSERGDLDLTLLLEWLWKFPDREASNSLLERLLSNPQSSALIVAGGRCTDSIRRLVSDGTNTVGERERGLERAEAGEFLRKVSDVTGLPAGTDLEKKRLTHRSTLSLNYNDVFRLTRRIHIFEGVTRERIQAECRRLLVLNRVPASQADHVFRRMVDYVREKVPDRDDVAPGLRKILYESAGSRVFNEEAEHIERPEERTLLDRLRDKRVLLLTGPSRCGKTFLAKWLAQAQQNRGFEIRRGDPQEATRFLLLAGEFDRLFIIENAFEQAAASGTVRQTWEAVEQVIRELPEHCLLIVTASKESLRDMLDADGIPTPMEGFPWVDLTVRDPALANRIWQKHAELAGLSEVERERYSAHLRALVPDFLVQPGQLRHLARNFPKGETRLEDLDSKARVNAIALAAEVRPTAEMARLVRALGISTTAMRPIHLDDLAFLMTDRKDRPGLDKSNVGGLLSSESEPPFPTYSPPPRLPEPYSDLLDDLERRGWIRRDGDLLLFAHPDYEEAARSLLAPLPQGQRRDLWSMLERATAGLGVNAAPTATRGLARLFEKYTAEDDRQRLLRIGLDALHSIFPAVSDEALLFLLFQHSRLDKSDQAMVWRWLANGGRSGALVSFHGGQAWFPPHRSWDEMFRDQMHGGDALSPTELDTPEKVWRALQGPTTLAVVEHGLRFPEVFIRAKAAKRYMSLASQESERTWNAILGDHPLVLAAAFKGAILSWPSYSPELRQFFLEGLTRAASVPIGAAGISWMMWHFEFEGEEGSAKDQGERWRLWGALLPTVLDAAPPLRLTLGEDTIYGFFHNARKYLSQDVQRNICWAWLRWVKRGLRETLPAGDTLAVADFLLEVVPTDSTERGSLLPELLQHEDTGFTLINVRAFIEHWDNLLPAERDAVLALVNEARGDRQWIRAVALTSRFVPPSLVEAICGRADGLGLSPAELEKIVSPETFMRCLEVSFGNPQPLWWLGLQGGIHPVWRAAAGHVRSLPTHAAFESAWRAAYSVGDEAPEVLLQQWQSLCAGTKPEDLQPLFEVLMSLTATINMDFHEYWSALWHQGSSDEQRAIWSERLADQLEELCRFWSPPKLFEGESLFSMVLARVQPDSTFLVAMLKLRESVEGFIELVTVTYSSPEKTPRLIWTHDLVLERLKQVGSEKDLQKQVSAARDAAFNRRTKLFREERVIDGEDWTYIHRATGRASDKPKGSSE</sequence>
<protein>
    <recommendedName>
        <fullName evidence="2">Novel STAND NTPase 3 domain-containing protein</fullName>
    </recommendedName>
</protein>
<proteinExistence type="predicted"/>
<feature type="domain" description="Novel STAND NTPase 3" evidence="2">
    <location>
        <begin position="257"/>
        <end position="366"/>
    </location>
</feature>
<dbReference type="HOGENOM" id="CLU_263414_0_0_7"/>
<feature type="region of interest" description="Disordered" evidence="1">
    <location>
        <begin position="504"/>
        <end position="533"/>
    </location>
</feature>
<dbReference type="GeneID" id="41359321"/>
<dbReference type="Proteomes" id="UP000002402">
    <property type="component" value="Chromosome"/>
</dbReference>
<dbReference type="RefSeq" id="WP_011552008.1">
    <property type="nucleotide sequence ID" value="NC_008095.1"/>
</dbReference>
<dbReference type="SUPFAM" id="SSF52540">
    <property type="entry name" value="P-loop containing nucleoside triphosphate hydrolases"/>
    <property type="match status" value="1"/>
</dbReference>
<dbReference type="Pfam" id="PF20720">
    <property type="entry name" value="nSTAND3"/>
    <property type="match status" value="1"/>
</dbReference>
<gene>
    <name evidence="3" type="ordered locus">MXAN_1907</name>
</gene>
<feature type="compositionally biased region" description="Pro residues" evidence="1">
    <location>
        <begin position="519"/>
        <end position="531"/>
    </location>
</feature>
<dbReference type="EnsemblBacteria" id="ABF89999">
    <property type="protein sequence ID" value="ABF89999"/>
    <property type="gene ID" value="MXAN_1907"/>
</dbReference>
<dbReference type="EMBL" id="CP000113">
    <property type="protein sequence ID" value="ABF89999.1"/>
    <property type="molecule type" value="Genomic_DNA"/>
</dbReference>
<evidence type="ECO:0000313" key="4">
    <source>
        <dbReference type="Proteomes" id="UP000002402"/>
    </source>
</evidence>
<name>Q1DB21_MYXXD</name>
<accession>Q1DB21</accession>
<dbReference type="InterPro" id="IPR027417">
    <property type="entry name" value="P-loop_NTPase"/>
</dbReference>
<evidence type="ECO:0000313" key="3">
    <source>
        <dbReference type="EMBL" id="ABF89999.1"/>
    </source>
</evidence>
<dbReference type="eggNOG" id="COG2842">
    <property type="taxonomic scope" value="Bacteria"/>
</dbReference>
<keyword evidence="4" id="KW-1185">Reference proteome</keyword>
<dbReference type="STRING" id="246197.MXAN_1907"/>
<organism evidence="3 4">
    <name type="scientific">Myxococcus xanthus (strain DK1622)</name>
    <dbReference type="NCBI Taxonomy" id="246197"/>
    <lineage>
        <taxon>Bacteria</taxon>
        <taxon>Pseudomonadati</taxon>
        <taxon>Myxococcota</taxon>
        <taxon>Myxococcia</taxon>
        <taxon>Myxococcales</taxon>
        <taxon>Cystobacterineae</taxon>
        <taxon>Myxococcaceae</taxon>
        <taxon>Myxococcus</taxon>
    </lineage>
</organism>
<reference evidence="3 4" key="1">
    <citation type="journal article" date="2006" name="Proc. Natl. Acad. Sci. U.S.A.">
        <title>Evolution of sensory complexity recorded in a myxobacterial genome.</title>
        <authorList>
            <person name="Goldman B.S."/>
            <person name="Nierman W.C."/>
            <person name="Kaiser D."/>
            <person name="Slater S.C."/>
            <person name="Durkin A.S."/>
            <person name="Eisen J.A."/>
            <person name="Ronning C.M."/>
            <person name="Barbazuk W.B."/>
            <person name="Blanchard M."/>
            <person name="Field C."/>
            <person name="Halling C."/>
            <person name="Hinkle G."/>
            <person name="Iartchuk O."/>
            <person name="Kim H.S."/>
            <person name="Mackenzie C."/>
            <person name="Madupu R."/>
            <person name="Miller N."/>
            <person name="Shvartsbeyn A."/>
            <person name="Sullivan S.A."/>
            <person name="Vaudin M."/>
            <person name="Wiegand R."/>
            <person name="Kaplan H.B."/>
        </authorList>
    </citation>
    <scope>NUCLEOTIDE SEQUENCE [LARGE SCALE GENOMIC DNA]</scope>
    <source>
        <strain evidence="4">DK1622</strain>
    </source>
</reference>
<evidence type="ECO:0000256" key="1">
    <source>
        <dbReference type="SAM" id="MobiDB-lite"/>
    </source>
</evidence>
<dbReference type="AlphaFoldDB" id="Q1DB21"/>
<dbReference type="KEGG" id="mxa:MXAN_1907"/>
<evidence type="ECO:0000259" key="2">
    <source>
        <dbReference type="Pfam" id="PF20720"/>
    </source>
</evidence>
<dbReference type="InterPro" id="IPR049050">
    <property type="entry name" value="nSTAND3"/>
</dbReference>
<dbReference type="OrthoDB" id="8421916at2"/>